<dbReference type="CDD" id="cd13608">
    <property type="entry name" value="PBP2_OpuCC_like"/>
    <property type="match status" value="1"/>
</dbReference>
<evidence type="ECO:0000313" key="2">
    <source>
        <dbReference type="Proteomes" id="UP000030001"/>
    </source>
</evidence>
<dbReference type="AlphaFoldDB" id="A0A099YCP7"/>
<proteinExistence type="predicted"/>
<comment type="caution">
    <text evidence="1">The sequence shown here is derived from an EMBL/GenBank/DDBJ whole genome shotgun (WGS) entry which is preliminary data.</text>
</comment>
<dbReference type="EMBL" id="JROC01000027">
    <property type="protein sequence ID" value="KGL67196.1"/>
    <property type="molecule type" value="Genomic_DNA"/>
</dbReference>
<protein>
    <submittedName>
        <fullName evidence="1">Glycine/betaine ABC transporter substrate-binding protein</fullName>
    </submittedName>
</protein>
<dbReference type="GO" id="GO:0022857">
    <property type="term" value="F:transmembrane transporter activity"/>
    <property type="evidence" value="ECO:0007669"/>
    <property type="project" value="InterPro"/>
</dbReference>
<reference evidence="1 2" key="1">
    <citation type="submission" date="2014-09" db="EMBL/GenBank/DDBJ databases">
        <title>Lactobacillus mucosae CRL573 Genome Sequencing.</title>
        <authorList>
            <person name="Bleckwedel J."/>
            <person name="Teran L.C."/>
            <person name="Bonacina J."/>
            <person name="Saavedra L."/>
            <person name="Mozzi F.B."/>
            <person name="Raya R.R."/>
        </authorList>
    </citation>
    <scope>NUCLEOTIDE SEQUENCE [LARGE SCALE GENOMIC DNA]</scope>
    <source>
        <strain evidence="1 2">CRL573</strain>
    </source>
</reference>
<dbReference type="GO" id="GO:0043190">
    <property type="term" value="C:ATP-binding cassette (ABC) transporter complex"/>
    <property type="evidence" value="ECO:0007669"/>
    <property type="project" value="InterPro"/>
</dbReference>
<name>A0A099YCP7_LIMMU</name>
<dbReference type="PROSITE" id="PS51257">
    <property type="entry name" value="PROKAR_LIPOPROTEIN"/>
    <property type="match status" value="1"/>
</dbReference>
<organism evidence="1 2">
    <name type="scientific">Limosilactobacillus mucosae</name>
    <name type="common">Lactobacillus mucosae</name>
    <dbReference type="NCBI Taxonomy" id="97478"/>
    <lineage>
        <taxon>Bacteria</taxon>
        <taxon>Bacillati</taxon>
        <taxon>Bacillota</taxon>
        <taxon>Bacilli</taxon>
        <taxon>Lactobacillales</taxon>
        <taxon>Lactobacillaceae</taxon>
        <taxon>Limosilactobacillus</taxon>
    </lineage>
</organism>
<dbReference type="Pfam" id="PF04069">
    <property type="entry name" value="OpuAC"/>
    <property type="match status" value="1"/>
</dbReference>
<gene>
    <name evidence="1" type="ORF">LX03_03575</name>
</gene>
<evidence type="ECO:0000313" key="1">
    <source>
        <dbReference type="EMBL" id="KGL67196.1"/>
    </source>
</evidence>
<accession>A0A099YCP7</accession>
<dbReference type="Gene3D" id="3.40.190.10">
    <property type="entry name" value="Periplasmic binding protein-like II"/>
    <property type="match status" value="1"/>
</dbReference>
<dbReference type="Gene3D" id="3.40.190.120">
    <property type="entry name" value="Osmoprotection protein (prox), domain 2"/>
    <property type="match status" value="1"/>
</dbReference>
<dbReference type="SUPFAM" id="SSF53850">
    <property type="entry name" value="Periplasmic binding protein-like II"/>
    <property type="match status" value="1"/>
</dbReference>
<dbReference type="Proteomes" id="UP000030001">
    <property type="component" value="Unassembled WGS sequence"/>
</dbReference>
<dbReference type="InterPro" id="IPR007210">
    <property type="entry name" value="ABC_Gly_betaine_transp_sub-bd"/>
</dbReference>
<dbReference type="RefSeq" id="WP_034539697.1">
    <property type="nucleotide sequence ID" value="NZ_JAQEVO010000005.1"/>
</dbReference>
<sequence length="313" mass="35241">MIRHRNLKIGALLFSIFVLVLGVSGCSSSTETTYHQPKTLRIATQSSTESQIMGYMLKDLIEHDTNYKVKMVNNLGSSSVSHKALQNNDADIMATSYTGTDLTGTLGMPAQKDPKKATKTVDRLLKQRYDEIRYPSYGFADTYAFMVTQANAKKYNLTTVGDLKPVASQLTAGVDSSWMNRKGDGYNDFAKVYGFKFKRVYPMQIGLVYDAAEQGKMQVILGYSTDGRIRSYNLKILKDNLHFFPPYNCSLVVRGAIIRHDPHLKKVLHRLDGKISLSTMQELNYQADDELLEPATVAHRFLVKHHYFEGGDN</sequence>